<dbReference type="SUPFAM" id="SSF53850">
    <property type="entry name" value="Periplasmic binding protein-like II"/>
    <property type="match status" value="1"/>
</dbReference>
<dbReference type="GO" id="GO:0004664">
    <property type="term" value="F:prephenate dehydratase activity"/>
    <property type="evidence" value="ECO:0007669"/>
    <property type="project" value="UniProtKB-EC"/>
</dbReference>
<dbReference type="CDD" id="cd13631">
    <property type="entry name" value="PBP2_Ct-PDT_like"/>
    <property type="match status" value="1"/>
</dbReference>
<organism evidence="8 9">
    <name type="scientific">Salvia divinorum</name>
    <name type="common">Maria pastora</name>
    <name type="synonym">Diviner's sage</name>
    <dbReference type="NCBI Taxonomy" id="28513"/>
    <lineage>
        <taxon>Eukaryota</taxon>
        <taxon>Viridiplantae</taxon>
        <taxon>Streptophyta</taxon>
        <taxon>Embryophyta</taxon>
        <taxon>Tracheophyta</taxon>
        <taxon>Spermatophyta</taxon>
        <taxon>Magnoliopsida</taxon>
        <taxon>eudicotyledons</taxon>
        <taxon>Gunneridae</taxon>
        <taxon>Pentapetalae</taxon>
        <taxon>asterids</taxon>
        <taxon>lamiids</taxon>
        <taxon>Lamiales</taxon>
        <taxon>Lamiaceae</taxon>
        <taxon>Nepetoideae</taxon>
        <taxon>Mentheae</taxon>
        <taxon>Salviinae</taxon>
        <taxon>Salvia</taxon>
        <taxon>Salvia subgen. Calosphace</taxon>
    </lineage>
</organism>
<keyword evidence="4" id="KW-0057">Aromatic amino acid biosynthesis</keyword>
<dbReference type="Gene3D" id="3.30.70.260">
    <property type="match status" value="1"/>
</dbReference>
<evidence type="ECO:0000259" key="7">
    <source>
        <dbReference type="PROSITE" id="PS51171"/>
    </source>
</evidence>
<evidence type="ECO:0000256" key="1">
    <source>
        <dbReference type="ARBA" id="ARBA00004741"/>
    </source>
</evidence>
<dbReference type="EMBL" id="JBEAFC010000005">
    <property type="protein sequence ID" value="KAL1557189.1"/>
    <property type="molecule type" value="Genomic_DNA"/>
</dbReference>
<dbReference type="AlphaFoldDB" id="A0ABD1HM54"/>
<evidence type="ECO:0000313" key="8">
    <source>
        <dbReference type="EMBL" id="KAL1557189.1"/>
    </source>
</evidence>
<evidence type="ECO:0000256" key="2">
    <source>
        <dbReference type="ARBA" id="ARBA00013147"/>
    </source>
</evidence>
<dbReference type="GO" id="GO:0009094">
    <property type="term" value="P:L-phenylalanine biosynthetic process"/>
    <property type="evidence" value="ECO:0007669"/>
    <property type="project" value="UniProtKB-KW"/>
</dbReference>
<evidence type="ECO:0000256" key="3">
    <source>
        <dbReference type="ARBA" id="ARBA00022605"/>
    </source>
</evidence>
<dbReference type="Proteomes" id="UP001567538">
    <property type="component" value="Unassembled WGS sequence"/>
</dbReference>
<dbReference type="PANTHER" id="PTHR21022:SF42">
    <property type="entry name" value="AROGENATE DEHYDRATASE_PREPHENATE DEHYDRATASE 2, CHLOROPLASTIC"/>
    <property type="match status" value="1"/>
</dbReference>
<evidence type="ECO:0000313" key="9">
    <source>
        <dbReference type="Proteomes" id="UP001567538"/>
    </source>
</evidence>
<dbReference type="InterPro" id="IPR045865">
    <property type="entry name" value="ACT-like_dom_sf"/>
</dbReference>
<evidence type="ECO:0000256" key="4">
    <source>
        <dbReference type="ARBA" id="ARBA00023141"/>
    </source>
</evidence>
<dbReference type="PANTHER" id="PTHR21022">
    <property type="entry name" value="PREPHENATE DEHYDRATASE P PROTEIN"/>
    <property type="match status" value="1"/>
</dbReference>
<sequence>MSGHLQNHSISKLRIAYQGVPGAYGEAAARKAYPNCETVQCHHFVDAIQAVERGSAEEAIIPIENSIGGSIHTNYDLLLCHTLHVVGETHLFVDHCLLALPLASKHHLTSVFSHPQALSQCEKSLNMLGLAAVPTQNTAVAAQMVASRGVRENGAIASARAAELYGLNILAHKFQDRSNNVTRFLKLAREPIIIPTTDTRSKISIALIPDELQKALTVFAQTGIHISKIESRPLEKHSTIAVNGYKHGGNIGRGRGRYFKFVYFIDFEASAIDPRAQYVLERLQEMATYVRVLGCYPVDTATW</sequence>
<comment type="pathway">
    <text evidence="1">Amino-acid biosynthesis; L-phenylalanine biosynthesis; phenylpyruvate from prephenate: step 1/1.</text>
</comment>
<protein>
    <recommendedName>
        <fullName evidence="2">prephenate dehydratase</fullName>
        <ecNumber evidence="2">4.2.1.51</ecNumber>
    </recommendedName>
</protein>
<evidence type="ECO:0000256" key="5">
    <source>
        <dbReference type="ARBA" id="ARBA00023222"/>
    </source>
</evidence>
<dbReference type="InterPro" id="IPR018528">
    <property type="entry name" value="Preph_deHydtase_CS"/>
</dbReference>
<accession>A0ABD1HM54</accession>
<comment type="caution">
    <text evidence="8">The sequence shown here is derived from an EMBL/GenBank/DDBJ whole genome shotgun (WGS) entry which is preliminary data.</text>
</comment>
<dbReference type="Gene3D" id="3.40.190.10">
    <property type="entry name" value="Periplasmic binding protein-like II"/>
    <property type="match status" value="2"/>
</dbReference>
<dbReference type="PROSITE" id="PS00858">
    <property type="entry name" value="PREPHENATE_DEHYDR_2"/>
    <property type="match status" value="1"/>
</dbReference>
<proteinExistence type="predicted"/>
<name>A0ABD1HM54_SALDI</name>
<dbReference type="SUPFAM" id="SSF55021">
    <property type="entry name" value="ACT-like"/>
    <property type="match status" value="1"/>
</dbReference>
<gene>
    <name evidence="8" type="ORF">AAHA92_12709</name>
</gene>
<keyword evidence="3" id="KW-0028">Amino-acid biosynthesis</keyword>
<dbReference type="EC" id="4.2.1.51" evidence="2"/>
<keyword evidence="5" id="KW-0584">Phenylalanine biosynthesis</keyword>
<dbReference type="PIRSF" id="PIRSF001500">
    <property type="entry name" value="Chor_mut_pdt_Ppr"/>
    <property type="match status" value="1"/>
</dbReference>
<dbReference type="InterPro" id="IPR008242">
    <property type="entry name" value="Chor_mutase/pphenate_deHydtase"/>
</dbReference>
<dbReference type="PROSITE" id="PS00857">
    <property type="entry name" value="PREPHENATE_DEHYDR_1"/>
    <property type="match status" value="1"/>
</dbReference>
<evidence type="ECO:0000256" key="6">
    <source>
        <dbReference type="ARBA" id="ARBA00023239"/>
    </source>
</evidence>
<dbReference type="Pfam" id="PF00800">
    <property type="entry name" value="PDT"/>
    <property type="match status" value="1"/>
</dbReference>
<dbReference type="PROSITE" id="PS51171">
    <property type="entry name" value="PREPHENATE_DEHYDR_3"/>
    <property type="match status" value="1"/>
</dbReference>
<keyword evidence="6" id="KW-0456">Lyase</keyword>
<keyword evidence="9" id="KW-1185">Reference proteome</keyword>
<reference evidence="8 9" key="1">
    <citation type="submission" date="2024-06" db="EMBL/GenBank/DDBJ databases">
        <title>A chromosome level genome sequence of Diviner's sage (Salvia divinorum).</title>
        <authorList>
            <person name="Ford S.A."/>
            <person name="Ro D.-K."/>
            <person name="Ness R.W."/>
            <person name="Phillips M.A."/>
        </authorList>
    </citation>
    <scope>NUCLEOTIDE SEQUENCE [LARGE SCALE GENOMIC DNA]</scope>
    <source>
        <strain evidence="8">SAF-2024a</strain>
        <tissue evidence="8">Leaf</tissue>
    </source>
</reference>
<feature type="domain" description="Prephenate dehydratase" evidence="7">
    <location>
        <begin position="14"/>
        <end position="189"/>
    </location>
</feature>
<dbReference type="CDD" id="cd04905">
    <property type="entry name" value="ACT_CM-PDT"/>
    <property type="match status" value="1"/>
</dbReference>
<dbReference type="InterPro" id="IPR001086">
    <property type="entry name" value="Preph_deHydtase"/>
</dbReference>